<comment type="caution">
    <text evidence="1">The sequence shown here is derived from an EMBL/GenBank/DDBJ whole genome shotgun (WGS) entry which is preliminary data.</text>
</comment>
<gene>
    <name evidence="1" type="ORF">FHR34_001214</name>
</gene>
<proteinExistence type="predicted"/>
<evidence type="ECO:0000313" key="1">
    <source>
        <dbReference type="EMBL" id="MBB4922221.1"/>
    </source>
</evidence>
<keyword evidence="2" id="KW-1185">Reference proteome</keyword>
<dbReference type="AlphaFoldDB" id="A0A7W7QYL5"/>
<organism evidence="1 2">
    <name type="scientific">Kitasatospora kifunensis</name>
    <name type="common">Streptomyces kifunensis</name>
    <dbReference type="NCBI Taxonomy" id="58351"/>
    <lineage>
        <taxon>Bacteria</taxon>
        <taxon>Bacillati</taxon>
        <taxon>Actinomycetota</taxon>
        <taxon>Actinomycetes</taxon>
        <taxon>Kitasatosporales</taxon>
        <taxon>Streptomycetaceae</taxon>
        <taxon>Kitasatospora</taxon>
    </lineage>
</organism>
<dbReference type="Proteomes" id="UP000540506">
    <property type="component" value="Unassembled WGS sequence"/>
</dbReference>
<dbReference type="EMBL" id="JACHJV010000001">
    <property type="protein sequence ID" value="MBB4922221.1"/>
    <property type="molecule type" value="Genomic_DNA"/>
</dbReference>
<reference evidence="1 2" key="1">
    <citation type="submission" date="2020-08" db="EMBL/GenBank/DDBJ databases">
        <title>Sequencing the genomes of 1000 actinobacteria strains.</title>
        <authorList>
            <person name="Klenk H.-P."/>
        </authorList>
    </citation>
    <scope>NUCLEOTIDE SEQUENCE [LARGE SCALE GENOMIC DNA]</scope>
    <source>
        <strain evidence="1 2">DSM 41654</strain>
    </source>
</reference>
<sequence length="72" mass="7831">MNAILAPVPILPRASIVAVTLPTDGDPLRSVWLDENILMVGFDPARLTRHLVELVLTEQLGAWIDGDSEAAR</sequence>
<name>A0A7W7QYL5_KITKI</name>
<accession>A0A7W7QYL5</accession>
<dbReference type="RefSeq" id="WP_184934431.1">
    <property type="nucleotide sequence ID" value="NZ_JACHJV010000001.1"/>
</dbReference>
<protein>
    <submittedName>
        <fullName evidence="1">Uncharacterized protein</fullName>
    </submittedName>
</protein>
<evidence type="ECO:0000313" key="2">
    <source>
        <dbReference type="Proteomes" id="UP000540506"/>
    </source>
</evidence>